<name>A0AAT9FSJ9_9BACT</name>
<dbReference type="PANTHER" id="PTHR10422">
    <property type="entry name" value="CYTOCHROME C OXIDASE SUBUNIT 1"/>
    <property type="match status" value="1"/>
</dbReference>
<keyword evidence="6" id="KW-1003">Cell membrane</keyword>
<feature type="compositionally biased region" description="Basic and acidic residues" evidence="20">
    <location>
        <begin position="836"/>
        <end position="845"/>
    </location>
</feature>
<evidence type="ECO:0000256" key="2">
    <source>
        <dbReference type="ARBA" id="ARBA00004651"/>
    </source>
</evidence>
<feature type="transmembrane region" description="Helical" evidence="21">
    <location>
        <begin position="325"/>
        <end position="345"/>
    </location>
</feature>
<feature type="transmembrane region" description="Helical" evidence="21">
    <location>
        <begin position="256"/>
        <end position="273"/>
    </location>
</feature>
<evidence type="ECO:0000259" key="22">
    <source>
        <dbReference type="PROSITE" id="PS50855"/>
    </source>
</evidence>
<dbReference type="NCBIfam" id="TIGR00780">
    <property type="entry name" value="ccoN"/>
    <property type="match status" value="1"/>
</dbReference>
<comment type="cofactor">
    <cofactor evidence="18">
        <name>Cu(2+)</name>
        <dbReference type="ChEBI" id="CHEBI:29036"/>
    </cofactor>
    <text evidence="18">Binds 1 copper ion per subunit, denoted as copper B.</text>
</comment>
<dbReference type="GO" id="GO:0046872">
    <property type="term" value="F:metal ion binding"/>
    <property type="evidence" value="ECO:0007669"/>
    <property type="project" value="UniProtKB-KW"/>
</dbReference>
<keyword evidence="10 18" id="KW-0479">Metal-binding</keyword>
<feature type="transmembrane region" description="Helical" evidence="21">
    <location>
        <begin position="21"/>
        <end position="44"/>
    </location>
</feature>
<evidence type="ECO:0000256" key="9">
    <source>
        <dbReference type="ARBA" id="ARBA00022692"/>
    </source>
</evidence>
<comment type="subcellular location">
    <subcellularLocation>
        <location evidence="2">Cell membrane</location>
        <topology evidence="2">Multi-pass membrane protein</topology>
    </subcellularLocation>
</comment>
<dbReference type="InterPro" id="IPR009056">
    <property type="entry name" value="Cyt_c-like_dom"/>
</dbReference>
<evidence type="ECO:0000256" key="16">
    <source>
        <dbReference type="ARBA" id="ARBA00023136"/>
    </source>
</evidence>
<comment type="similarity">
    <text evidence="19">Belongs to the heme-copper respiratory oxidase family.</text>
</comment>
<dbReference type="PANTHER" id="PTHR10422:SF29">
    <property type="entry name" value="CYTOCHROME C OXIDASE SUBUNIT 1 HOMOLOG, BACTEROID"/>
    <property type="match status" value="1"/>
</dbReference>
<evidence type="ECO:0000256" key="1">
    <source>
        <dbReference type="ARBA" id="ARBA00001970"/>
    </source>
</evidence>
<keyword evidence="9 19" id="KW-0812">Transmembrane</keyword>
<evidence type="ECO:0000256" key="12">
    <source>
        <dbReference type="ARBA" id="ARBA00022982"/>
    </source>
</evidence>
<dbReference type="AlphaFoldDB" id="A0AAT9FSJ9"/>
<evidence type="ECO:0000256" key="15">
    <source>
        <dbReference type="ARBA" id="ARBA00023008"/>
    </source>
</evidence>
<dbReference type="GO" id="GO:0020037">
    <property type="term" value="F:heme binding"/>
    <property type="evidence" value="ECO:0007669"/>
    <property type="project" value="InterPro"/>
</dbReference>
<keyword evidence="8 19" id="KW-0679">Respiratory chain</keyword>
<dbReference type="EC" id="7.1.1.9" evidence="4"/>
<keyword evidence="14 18" id="KW-0408">Iron</keyword>
<comment type="catalytic activity">
    <reaction evidence="17">
        <text>4 Fe(II)-[cytochrome c] + O2 + 8 H(+)(in) = 4 Fe(III)-[cytochrome c] + 2 H2O + 4 H(+)(out)</text>
        <dbReference type="Rhea" id="RHEA:11436"/>
        <dbReference type="Rhea" id="RHEA-COMP:10350"/>
        <dbReference type="Rhea" id="RHEA-COMP:14399"/>
        <dbReference type="ChEBI" id="CHEBI:15377"/>
        <dbReference type="ChEBI" id="CHEBI:15378"/>
        <dbReference type="ChEBI" id="CHEBI:15379"/>
        <dbReference type="ChEBI" id="CHEBI:29033"/>
        <dbReference type="ChEBI" id="CHEBI:29034"/>
        <dbReference type="EC" id="7.1.1.9"/>
    </reaction>
</comment>
<feature type="transmembrane region" description="Helical" evidence="21">
    <location>
        <begin position="516"/>
        <end position="538"/>
    </location>
</feature>
<feature type="binding site" evidence="18">
    <location>
        <position position="276"/>
    </location>
    <ligand>
        <name>Cu cation</name>
        <dbReference type="ChEBI" id="CHEBI:23378"/>
        <label>B</label>
    </ligand>
</feature>
<evidence type="ECO:0000256" key="11">
    <source>
        <dbReference type="ARBA" id="ARBA00022967"/>
    </source>
</evidence>
<evidence type="ECO:0000256" key="3">
    <source>
        <dbReference type="ARBA" id="ARBA00004673"/>
    </source>
</evidence>
<accession>A0AAT9FSJ9</accession>
<dbReference type="NCBIfam" id="NF011053">
    <property type="entry name" value="PRK14485.1"/>
    <property type="match status" value="1"/>
</dbReference>
<feature type="transmembrane region" description="Helical" evidence="21">
    <location>
        <begin position="176"/>
        <end position="196"/>
    </location>
</feature>
<dbReference type="InterPro" id="IPR036909">
    <property type="entry name" value="Cyt_c-like_dom_sf"/>
</dbReference>
<dbReference type="Pfam" id="PF00115">
    <property type="entry name" value="COX1"/>
    <property type="match status" value="1"/>
</dbReference>
<dbReference type="PROSITE" id="PS51007">
    <property type="entry name" value="CYTC"/>
    <property type="match status" value="1"/>
</dbReference>
<dbReference type="GO" id="GO:0004129">
    <property type="term" value="F:cytochrome-c oxidase activity"/>
    <property type="evidence" value="ECO:0007669"/>
    <property type="project" value="UniProtKB-EC"/>
</dbReference>
<dbReference type="InterPro" id="IPR023616">
    <property type="entry name" value="Cyt_c_oxase-like_su1_dom"/>
</dbReference>
<feature type="transmembrane region" description="Helical" evidence="21">
    <location>
        <begin position="78"/>
        <end position="97"/>
    </location>
</feature>
<dbReference type="InterPro" id="IPR003468">
    <property type="entry name" value="Cyt_c_oxidase_monohaem-su/FixO"/>
</dbReference>
<evidence type="ECO:0000256" key="7">
    <source>
        <dbReference type="ARBA" id="ARBA00022617"/>
    </source>
</evidence>
<dbReference type="EMBL" id="AP026866">
    <property type="protein sequence ID" value="BDS08869.1"/>
    <property type="molecule type" value="Genomic_DNA"/>
</dbReference>
<dbReference type="Gene3D" id="1.20.210.10">
    <property type="entry name" value="Cytochrome c oxidase-like, subunit I domain"/>
    <property type="match status" value="1"/>
</dbReference>
<dbReference type="KEGG" id="osu:NT6N_39090"/>
<dbReference type="PROSITE" id="PS50855">
    <property type="entry name" value="COX1"/>
    <property type="match status" value="1"/>
</dbReference>
<organism evidence="24">
    <name type="scientific">Oceaniferula spumae</name>
    <dbReference type="NCBI Taxonomy" id="2979115"/>
    <lineage>
        <taxon>Bacteria</taxon>
        <taxon>Pseudomonadati</taxon>
        <taxon>Verrucomicrobiota</taxon>
        <taxon>Verrucomicrobiia</taxon>
        <taxon>Verrucomicrobiales</taxon>
        <taxon>Verrucomicrobiaceae</taxon>
        <taxon>Oceaniferula</taxon>
    </lineage>
</organism>
<evidence type="ECO:0000256" key="8">
    <source>
        <dbReference type="ARBA" id="ARBA00022660"/>
    </source>
</evidence>
<comment type="cofactor">
    <cofactor evidence="1">
        <name>heme b</name>
        <dbReference type="ChEBI" id="CHEBI:60344"/>
    </cofactor>
</comment>
<evidence type="ECO:0000259" key="23">
    <source>
        <dbReference type="PROSITE" id="PS51007"/>
    </source>
</evidence>
<feature type="region of interest" description="Disordered" evidence="20">
    <location>
        <begin position="836"/>
        <end position="855"/>
    </location>
</feature>
<feature type="transmembrane region" description="Helical" evidence="21">
    <location>
        <begin position="462"/>
        <end position="484"/>
    </location>
</feature>
<protein>
    <recommendedName>
        <fullName evidence="4">cytochrome-c oxidase</fullName>
        <ecNumber evidence="4">7.1.1.9</ecNumber>
    </recommendedName>
</protein>
<keyword evidence="12 19" id="KW-0249">Electron transport</keyword>
<feature type="transmembrane region" description="Helical" evidence="21">
    <location>
        <begin position="293"/>
        <end position="313"/>
    </location>
</feature>
<feature type="transmembrane region" description="Helical" evidence="21">
    <location>
        <begin position="406"/>
        <end position="427"/>
    </location>
</feature>
<comment type="cofactor">
    <cofactor evidence="18">
        <name>heme</name>
        <dbReference type="ChEBI" id="CHEBI:30413"/>
    </cofactor>
    <text evidence="18">Binds 2 heme groups per subunit, denoted as high- and low-spin.</text>
</comment>
<dbReference type="GO" id="GO:0009060">
    <property type="term" value="P:aerobic respiration"/>
    <property type="evidence" value="ECO:0007669"/>
    <property type="project" value="InterPro"/>
</dbReference>
<dbReference type="SUPFAM" id="SSF81442">
    <property type="entry name" value="Cytochrome c oxidase subunit I-like"/>
    <property type="match status" value="1"/>
</dbReference>
<feature type="transmembrane region" description="Helical" evidence="21">
    <location>
        <begin position="365"/>
        <end position="385"/>
    </location>
</feature>
<dbReference type="Pfam" id="PF02433">
    <property type="entry name" value="FixO"/>
    <property type="match status" value="1"/>
</dbReference>
<dbReference type="InterPro" id="IPR004677">
    <property type="entry name" value="Cyt_c_oxidase_cbb3_su1"/>
</dbReference>
<reference evidence="24" key="1">
    <citation type="submission" date="2024-07" db="EMBL/GenBank/DDBJ databases">
        <title>Complete genome sequence of Verrucomicrobiaceae bacterium NT6N.</title>
        <authorList>
            <person name="Huang C."/>
            <person name="Takami H."/>
            <person name="Hamasaki K."/>
        </authorList>
    </citation>
    <scope>NUCLEOTIDE SEQUENCE</scope>
    <source>
        <strain evidence="24">NT6N</strain>
    </source>
</reference>
<evidence type="ECO:0000256" key="19">
    <source>
        <dbReference type="RuleBase" id="RU000370"/>
    </source>
</evidence>
<keyword evidence="5 19" id="KW-0813">Transport</keyword>
<feature type="domain" description="Cytochrome c" evidence="23">
    <location>
        <begin position="620"/>
        <end position="826"/>
    </location>
</feature>
<evidence type="ECO:0000256" key="5">
    <source>
        <dbReference type="ARBA" id="ARBA00022448"/>
    </source>
</evidence>
<dbReference type="InterPro" id="IPR000883">
    <property type="entry name" value="Cyt_C_Oxase_1"/>
</dbReference>
<keyword evidence="13 21" id="KW-1133">Transmembrane helix</keyword>
<dbReference type="GO" id="GO:0005886">
    <property type="term" value="C:plasma membrane"/>
    <property type="evidence" value="ECO:0007669"/>
    <property type="project" value="UniProtKB-SubCell"/>
</dbReference>
<feature type="binding site" evidence="18">
    <location>
        <position position="226"/>
    </location>
    <ligand>
        <name>Cu cation</name>
        <dbReference type="ChEBI" id="CHEBI:23378"/>
        <label>B</label>
    </ligand>
</feature>
<feature type="binding site" description="axial binding residue" evidence="18">
    <location>
        <position position="366"/>
    </location>
    <ligand>
        <name>heme b</name>
        <dbReference type="ChEBI" id="CHEBI:60344"/>
        <label>1; low-spin</label>
    </ligand>
    <ligandPart>
        <name>Fe</name>
        <dbReference type="ChEBI" id="CHEBI:18248"/>
    </ligandPart>
</feature>
<evidence type="ECO:0000256" key="13">
    <source>
        <dbReference type="ARBA" id="ARBA00022989"/>
    </source>
</evidence>
<dbReference type="Gene3D" id="1.10.760.10">
    <property type="entry name" value="Cytochrome c-like domain"/>
    <property type="match status" value="1"/>
</dbReference>
<keyword evidence="15" id="KW-0186">Copper</keyword>
<evidence type="ECO:0000256" key="17">
    <source>
        <dbReference type="ARBA" id="ARBA00047816"/>
    </source>
</evidence>
<comment type="pathway">
    <text evidence="3">Energy metabolism; oxidative phosphorylation.</text>
</comment>
<evidence type="ECO:0000256" key="21">
    <source>
        <dbReference type="SAM" id="Phobius"/>
    </source>
</evidence>
<feature type="binding site" description="axial binding residue" evidence="18">
    <location>
        <position position="79"/>
    </location>
    <ligand>
        <name>heme b</name>
        <dbReference type="ChEBI" id="CHEBI:60344"/>
        <label>1; low-spin</label>
    </ligand>
    <ligandPart>
        <name>Fe</name>
        <dbReference type="ChEBI" id="CHEBI:18248"/>
    </ligandPart>
</feature>
<feature type="binding site" description="axial binding residue" evidence="18">
    <location>
        <position position="364"/>
    </location>
    <ligand>
        <name>heme b</name>
        <dbReference type="ChEBI" id="CHEBI:60344"/>
        <label>2; high-spin</label>
    </ligand>
    <ligandPart>
        <name>Fe</name>
        <dbReference type="ChEBI" id="CHEBI:18248"/>
    </ligandPart>
</feature>
<feature type="transmembrane region" description="Helical" evidence="21">
    <location>
        <begin position="544"/>
        <end position="561"/>
    </location>
</feature>
<feature type="domain" description="Cytochrome oxidase subunit I profile" evidence="22">
    <location>
        <begin position="22"/>
        <end position="513"/>
    </location>
</feature>
<keyword evidence="7 18" id="KW-0349">Heme</keyword>
<evidence type="ECO:0000256" key="6">
    <source>
        <dbReference type="ARBA" id="ARBA00022475"/>
    </source>
</evidence>
<feature type="transmembrane region" description="Helical" evidence="21">
    <location>
        <begin position="145"/>
        <end position="169"/>
    </location>
</feature>
<evidence type="ECO:0000256" key="20">
    <source>
        <dbReference type="SAM" id="MobiDB-lite"/>
    </source>
</evidence>
<evidence type="ECO:0000256" key="4">
    <source>
        <dbReference type="ARBA" id="ARBA00012949"/>
    </source>
</evidence>
<sequence length="855" mass="96657">MSQSANTATIQVTYDDKTVRHFLIASLVFAIVGMGVGVLCAFQLNFWKMNGHFLEVLTFGAFKTEGVDFLTFGRLRPLHTNAVIFAFVGNMMFAGIYHSTQRLCKTRTASDLLSGIHFWGWQAIIVAAAITLPAGFTRGKEYAELIWPINIAVAVIWVIFAINFFWTLAKRNESSLYVAIWFYIATIITVAMLYIVNHLSIPTSITHSYPIFAGVQDALVQWWYGHNAVAFFLTTPILGIMYYYLPKAANRPVYSYRLSIIHFWALVFIYIWAGPHHLLNTSLPSWLQMLGMLFSLMLWAPSWGGMINGLLTLRGAWDKLRTDPVIKFFVAGLTFYGMATFEGPLLSIRTVNELSHYTDWTIGHVHAGTLGWNGFMAAGMFYWMAPRLWKNNKGANGESVLWRESWANMHFWIGIIGILLYVASMWASGIMQGLMLSATNEAGTQLKHAEFLETLQAIKPLMLFRSIGGTLYLIGFIMCVINIYKTARMGKVVTETVEVAKLNDPTADNSKDWRKVLLADPVIYVVLTTLFIILWIFLPKGMDVGALIIAICLSAQSAWLFHRHTPKWADFYERLEKNWVPFTLLVIGAAAVGGAIQIIPTVIAQKDKYVEERVQQLYTPLELAGRDLYVSEGCNTCHSQMIRMLEGDIMRYGDYSRLGESIYNYPHQWGSKRTGPDLAREKGLRPDKWHYDHLVDPRSTSTGSVMPSYHFMLDKKTDINALPKKIAVQRQLGVPFEPMDQHTIRDKAYSQSLEIARGLVFKDGKLNDEVKYPADIEAYLNDELKKLEDSGKATDQKLLSAIGDEVARRLSEREIIAMIAYLQKLGSYDVVESNEDAPKLVDPDHKHKPTSTSSK</sequence>
<evidence type="ECO:0000256" key="18">
    <source>
        <dbReference type="PIRSR" id="PIRSR604677-50"/>
    </source>
</evidence>
<proteinExistence type="inferred from homology"/>
<feature type="transmembrane region" description="Helical" evidence="21">
    <location>
        <begin position="222"/>
        <end position="244"/>
    </location>
</feature>
<dbReference type="InterPro" id="IPR023615">
    <property type="entry name" value="Cyt_c_Oxase_su1_BS"/>
</dbReference>
<feature type="transmembrane region" description="Helical" evidence="21">
    <location>
        <begin position="582"/>
        <end position="603"/>
    </location>
</feature>
<evidence type="ECO:0000313" key="24">
    <source>
        <dbReference type="EMBL" id="BDS08869.1"/>
    </source>
</evidence>
<dbReference type="PROSITE" id="PS00077">
    <property type="entry name" value="COX1_CUB"/>
    <property type="match status" value="1"/>
</dbReference>
<feature type="transmembrane region" description="Helical" evidence="21">
    <location>
        <begin position="118"/>
        <end position="139"/>
    </location>
</feature>
<feature type="binding site" evidence="18">
    <location>
        <position position="277"/>
    </location>
    <ligand>
        <name>Cu cation</name>
        <dbReference type="ChEBI" id="CHEBI:23378"/>
        <label>B</label>
    </ligand>
</feature>
<keyword evidence="16 21" id="KW-0472">Membrane</keyword>
<dbReference type="SUPFAM" id="SSF46626">
    <property type="entry name" value="Cytochrome c"/>
    <property type="match status" value="1"/>
</dbReference>
<dbReference type="GO" id="GO:0015990">
    <property type="term" value="P:electron transport coupled proton transport"/>
    <property type="evidence" value="ECO:0007669"/>
    <property type="project" value="TreeGrafter"/>
</dbReference>
<keyword evidence="11" id="KW-1278">Translocase</keyword>
<gene>
    <name evidence="24" type="primary">ccoN/ccoO</name>
    <name evidence="24" type="ORF">NT6N_39090</name>
</gene>
<evidence type="ECO:0000256" key="10">
    <source>
        <dbReference type="ARBA" id="ARBA00022723"/>
    </source>
</evidence>
<dbReference type="InterPro" id="IPR036927">
    <property type="entry name" value="Cyt_c_oxase-like_su1_sf"/>
</dbReference>
<dbReference type="GO" id="GO:0022904">
    <property type="term" value="P:respiratory electron transport chain"/>
    <property type="evidence" value="ECO:0007669"/>
    <property type="project" value="TreeGrafter"/>
</dbReference>
<evidence type="ECO:0000256" key="14">
    <source>
        <dbReference type="ARBA" id="ARBA00023004"/>
    </source>
</evidence>